<evidence type="ECO:0000256" key="1">
    <source>
        <dbReference type="SAM" id="MobiDB-lite"/>
    </source>
</evidence>
<dbReference type="EMBL" id="FNGE01000031">
    <property type="protein sequence ID" value="SDL86797.1"/>
    <property type="molecule type" value="Genomic_DNA"/>
</dbReference>
<feature type="region of interest" description="Disordered" evidence="1">
    <location>
        <begin position="1"/>
        <end position="33"/>
    </location>
</feature>
<name>A0A1G9NL99_9RHOB</name>
<organism evidence="2 3">
    <name type="scientific">Paracoccus chinensis</name>
    <dbReference type="NCBI Taxonomy" id="525640"/>
    <lineage>
        <taxon>Bacteria</taxon>
        <taxon>Pseudomonadati</taxon>
        <taxon>Pseudomonadota</taxon>
        <taxon>Alphaproteobacteria</taxon>
        <taxon>Rhodobacterales</taxon>
        <taxon>Paracoccaceae</taxon>
        <taxon>Paracoccus</taxon>
    </lineage>
</organism>
<keyword evidence="3" id="KW-1185">Reference proteome</keyword>
<reference evidence="3" key="1">
    <citation type="submission" date="2016-10" db="EMBL/GenBank/DDBJ databases">
        <authorList>
            <person name="Varghese N."/>
            <person name="Submissions S."/>
        </authorList>
    </citation>
    <scope>NUCLEOTIDE SEQUENCE [LARGE SCALE GENOMIC DNA]</scope>
    <source>
        <strain evidence="3">CGMCC 1.7655</strain>
    </source>
</reference>
<protein>
    <submittedName>
        <fullName evidence="2">Uncharacterized protein</fullName>
    </submittedName>
</protein>
<dbReference type="STRING" id="525640.SAMN04487971_13119"/>
<evidence type="ECO:0000313" key="3">
    <source>
        <dbReference type="Proteomes" id="UP000199555"/>
    </source>
</evidence>
<evidence type="ECO:0000313" key="2">
    <source>
        <dbReference type="EMBL" id="SDL86797.1"/>
    </source>
</evidence>
<dbReference type="AlphaFoldDB" id="A0A1G9NL99"/>
<proteinExistence type="predicted"/>
<feature type="compositionally biased region" description="Basic and acidic residues" evidence="1">
    <location>
        <begin position="1"/>
        <end position="12"/>
    </location>
</feature>
<gene>
    <name evidence="2" type="ORF">SAMN04487971_13119</name>
</gene>
<sequence length="248" mass="27494">MAQKHETKDKPEGASAGPVQTGPDPRLEDESRLAEIRRKIEEVASDAPQLAKIALEAMVRRHNPELKGTSQTAGRAGRQSGNVSELTAFATLKPGGAERLRRIFNLTNGNFDGAQRVSTLHDMRFVFFDNDTKILFATTYDGDWDAYINDFATKIPELMDLLFQSVEGWPGIADPSVKDFIARHQIDAAGWFVANPQVTVVDVRRLQRMEKAVNEMMDEVAGTDLDNSGPKALKAFLDKMSQPEGVDY</sequence>
<dbReference type="Proteomes" id="UP000199555">
    <property type="component" value="Unassembled WGS sequence"/>
</dbReference>
<dbReference type="RefSeq" id="WP_080620786.1">
    <property type="nucleotide sequence ID" value="NZ_FNGE01000031.1"/>
</dbReference>
<accession>A0A1G9NL99</accession>